<protein>
    <submittedName>
        <fullName evidence="1">AlNc14C92G5722 protein</fullName>
    </submittedName>
</protein>
<reference evidence="1" key="1">
    <citation type="journal article" date="2011" name="PLoS Biol.">
        <title>Gene gain and loss during evolution of obligate parasitism in the white rust pathogen of Arabidopsis thaliana.</title>
        <authorList>
            <person name="Kemen E."/>
            <person name="Gardiner A."/>
            <person name="Schultz-Larsen T."/>
            <person name="Kemen A.C."/>
            <person name="Balmuth A.L."/>
            <person name="Robert-Seilaniantz A."/>
            <person name="Bailey K."/>
            <person name="Holub E."/>
            <person name="Studholme D.J."/>
            <person name="Maclean D."/>
            <person name="Jones J.D."/>
        </authorList>
    </citation>
    <scope>NUCLEOTIDE SEQUENCE</scope>
</reference>
<evidence type="ECO:0000313" key="1">
    <source>
        <dbReference type="EMBL" id="CCA20352.1"/>
    </source>
</evidence>
<sequence>MMCKDDGTQRNHSARPCVMNPSIHSTWLPCLLWSALGLHIASLLINLWNAWHRAALACSCSVFSQCSFTKQADRRDIADLLYKRCVEEHDTKLESVVFVDHIIQTPCA</sequence>
<dbReference type="HOGENOM" id="CLU_2201942_0_0_1"/>
<gene>
    <name evidence="1" type="primary">AlNc14C92G5722</name>
    <name evidence="1" type="ORF">ALNC14_064950</name>
</gene>
<name>F0WGI8_9STRA</name>
<proteinExistence type="predicted"/>
<reference evidence="1" key="2">
    <citation type="submission" date="2011-02" db="EMBL/GenBank/DDBJ databases">
        <authorList>
            <person name="MacLean D."/>
        </authorList>
    </citation>
    <scope>NUCLEOTIDE SEQUENCE</scope>
</reference>
<dbReference type="AlphaFoldDB" id="F0WGI8"/>
<organism evidence="1">
    <name type="scientific">Albugo laibachii Nc14</name>
    <dbReference type="NCBI Taxonomy" id="890382"/>
    <lineage>
        <taxon>Eukaryota</taxon>
        <taxon>Sar</taxon>
        <taxon>Stramenopiles</taxon>
        <taxon>Oomycota</taxon>
        <taxon>Peronosporomycetes</taxon>
        <taxon>Albuginales</taxon>
        <taxon>Albuginaceae</taxon>
        <taxon>Albugo</taxon>
    </lineage>
</organism>
<dbReference type="EMBL" id="FR824137">
    <property type="protein sequence ID" value="CCA20352.1"/>
    <property type="molecule type" value="Genomic_DNA"/>
</dbReference>
<accession>F0WGI8</accession>